<dbReference type="Gene3D" id="3.10.105.10">
    <property type="entry name" value="Dipeptide-binding Protein, Domain 3"/>
    <property type="match status" value="1"/>
</dbReference>
<comment type="subcellular location">
    <subcellularLocation>
        <location evidence="1">Periplasm</location>
    </subcellularLocation>
</comment>
<evidence type="ECO:0000313" key="9">
    <source>
        <dbReference type="Proteomes" id="UP000183063"/>
    </source>
</evidence>
<gene>
    <name evidence="7" type="primary">dppA_4</name>
    <name evidence="7" type="ORF">RTCCBAU85039_3527</name>
    <name evidence="8" type="ORF">SAMN05216228_101788</name>
</gene>
<dbReference type="OrthoDB" id="9803988at2"/>
<dbReference type="PANTHER" id="PTHR30290">
    <property type="entry name" value="PERIPLASMIC BINDING COMPONENT OF ABC TRANSPORTER"/>
    <property type="match status" value="1"/>
</dbReference>
<dbReference type="PIRSF" id="PIRSF002741">
    <property type="entry name" value="MppA"/>
    <property type="match status" value="1"/>
</dbReference>
<dbReference type="RefSeq" id="WP_072377195.1">
    <property type="nucleotide sequence ID" value="NZ_FNXB01000017.1"/>
</dbReference>
<dbReference type="InterPro" id="IPR039424">
    <property type="entry name" value="SBP_5"/>
</dbReference>
<dbReference type="CDD" id="cd08512">
    <property type="entry name" value="PBP2_NikA_DppA_OppA_like_7"/>
    <property type="match status" value="1"/>
</dbReference>
<dbReference type="GO" id="GO:0043190">
    <property type="term" value="C:ATP-binding cassette (ABC) transporter complex"/>
    <property type="evidence" value="ECO:0007669"/>
    <property type="project" value="InterPro"/>
</dbReference>
<evidence type="ECO:0000256" key="4">
    <source>
        <dbReference type="ARBA" id="ARBA00022729"/>
    </source>
</evidence>
<keyword evidence="10" id="KW-1185">Reference proteome</keyword>
<keyword evidence="4 5" id="KW-0732">Signal</keyword>
<evidence type="ECO:0000313" key="8">
    <source>
        <dbReference type="EMBL" id="SEO44730.1"/>
    </source>
</evidence>
<evidence type="ECO:0000256" key="3">
    <source>
        <dbReference type="ARBA" id="ARBA00022448"/>
    </source>
</evidence>
<comment type="similarity">
    <text evidence="2">Belongs to the bacterial solute-binding protein 5 family.</text>
</comment>
<accession>A0A1H8PS20</accession>
<reference evidence="8 10" key="1">
    <citation type="submission" date="2016-10" db="EMBL/GenBank/DDBJ databases">
        <authorList>
            <person name="Varghese N."/>
            <person name="Submissions S."/>
        </authorList>
    </citation>
    <scope>NUCLEOTIDE SEQUENCE [LARGE SCALE GENOMIC DNA]</scope>
    <source>
        <strain evidence="8 10">CGMCC 1.7071</strain>
    </source>
</reference>
<dbReference type="Proteomes" id="UP000183063">
    <property type="component" value="Unassembled WGS sequence"/>
</dbReference>
<dbReference type="GO" id="GO:0030288">
    <property type="term" value="C:outer membrane-bounded periplasmic space"/>
    <property type="evidence" value="ECO:0007669"/>
    <property type="project" value="UniProtKB-ARBA"/>
</dbReference>
<dbReference type="Pfam" id="PF00496">
    <property type="entry name" value="SBP_bac_5"/>
    <property type="match status" value="1"/>
</dbReference>
<keyword evidence="3" id="KW-0813">Transport</keyword>
<reference evidence="9" key="2">
    <citation type="submission" date="2016-10" db="EMBL/GenBank/DDBJ databases">
        <authorList>
            <person name="Wibberg D."/>
        </authorList>
    </citation>
    <scope>NUCLEOTIDE SEQUENCE [LARGE SCALE GENOMIC DNA]</scope>
</reference>
<protein>
    <submittedName>
        <fullName evidence="7">Dipeptide-binding protein</fullName>
    </submittedName>
    <submittedName>
        <fullName evidence="8">Peptide/nickel transport system substrate-binding protein</fullName>
    </submittedName>
</protein>
<dbReference type="GO" id="GO:0015833">
    <property type="term" value="P:peptide transport"/>
    <property type="evidence" value="ECO:0007669"/>
    <property type="project" value="TreeGrafter"/>
</dbReference>
<feature type="domain" description="Solute-binding protein family 5" evidence="6">
    <location>
        <begin position="77"/>
        <end position="441"/>
    </location>
</feature>
<dbReference type="STRING" id="501024.RTCCBAU85039_3527"/>
<dbReference type="PROSITE" id="PS51318">
    <property type="entry name" value="TAT"/>
    <property type="match status" value="1"/>
</dbReference>
<dbReference type="Gene3D" id="3.40.190.10">
    <property type="entry name" value="Periplasmic binding protein-like II"/>
    <property type="match status" value="1"/>
</dbReference>
<dbReference type="Gene3D" id="3.90.76.10">
    <property type="entry name" value="Dipeptide-binding Protein, Domain 1"/>
    <property type="match status" value="1"/>
</dbReference>
<dbReference type="AlphaFoldDB" id="A0A1H8PS20"/>
<feature type="chain" id="PRO_5030029710" evidence="5">
    <location>
        <begin position="28"/>
        <end position="533"/>
    </location>
</feature>
<feature type="signal peptide" evidence="5">
    <location>
        <begin position="1"/>
        <end position="27"/>
    </location>
</feature>
<organism evidence="7 9">
    <name type="scientific">Rhizobium tibeticum</name>
    <dbReference type="NCBI Taxonomy" id="501024"/>
    <lineage>
        <taxon>Bacteria</taxon>
        <taxon>Pseudomonadati</taxon>
        <taxon>Pseudomonadota</taxon>
        <taxon>Alphaproteobacteria</taxon>
        <taxon>Hyphomicrobiales</taxon>
        <taxon>Rhizobiaceae</taxon>
        <taxon>Rhizobium/Agrobacterium group</taxon>
        <taxon>Rhizobium</taxon>
    </lineage>
</organism>
<evidence type="ECO:0000256" key="5">
    <source>
        <dbReference type="SAM" id="SignalP"/>
    </source>
</evidence>
<dbReference type="InterPro" id="IPR006311">
    <property type="entry name" value="TAT_signal"/>
</dbReference>
<dbReference type="Proteomes" id="UP000198939">
    <property type="component" value="Unassembled WGS sequence"/>
</dbReference>
<dbReference type="EMBL" id="FOCV01000017">
    <property type="protein sequence ID" value="SEO44730.1"/>
    <property type="molecule type" value="Genomic_DNA"/>
</dbReference>
<evidence type="ECO:0000313" key="7">
    <source>
        <dbReference type="EMBL" id="SEH98883.1"/>
    </source>
</evidence>
<dbReference type="GO" id="GO:1904680">
    <property type="term" value="F:peptide transmembrane transporter activity"/>
    <property type="evidence" value="ECO:0007669"/>
    <property type="project" value="TreeGrafter"/>
</dbReference>
<proteinExistence type="inferred from homology"/>
<name>A0A1H8PS20_9HYPH</name>
<evidence type="ECO:0000256" key="2">
    <source>
        <dbReference type="ARBA" id="ARBA00005695"/>
    </source>
</evidence>
<dbReference type="SUPFAM" id="SSF53850">
    <property type="entry name" value="Periplasmic binding protein-like II"/>
    <property type="match status" value="1"/>
</dbReference>
<sequence length="533" mass="58671">MGIQRRSFLITSAFIAATLSMPLSAQAATPKDQLVVAMNMSSMRGLDPNELNQLEAAEIVANLYERLIALPADDITKPMPGLAESWTVSPDGKTFTFKIRSGVSFHSGNPLTAKDVEWSLRRLVKLGLAPSVDLRQWGFTDKNVDSLIKASDDTTVVLETPEVWNPNLIFYSLASFSTSILDSKLLAGKEKNGDMGREFLQTADAGSGPYSLRTWRVNDLLIADAFKDYWAGAPKMRRVILRHIPESSGQRLQLDAGDVDVATRLSSTDLAAVQSGGKADIQKTPGFGFYYLALNQKDEILANPKVREAFRYLIDYDGLANTVMKYYGIKQETIVPSGLPGASDAAPYKLDIDKAKQLLAEAGYPNGFSKVYYATPVTPEYEVAQSLQANAAKAGIKLDLQGGDHIGKFRNREFEIFSARTGERLPDPHAVLASYATNPNNADDAKLSGLIAWRTAWDVPKDIQDMVTAAAHETDQEKRDDLYAKVNQAYLKASPALITSFQRTDAKAVRKDIKGYIGHSTWLTRWDTVSKDQ</sequence>
<dbReference type="InterPro" id="IPR000914">
    <property type="entry name" value="SBP_5_dom"/>
</dbReference>
<evidence type="ECO:0000256" key="1">
    <source>
        <dbReference type="ARBA" id="ARBA00004418"/>
    </source>
</evidence>
<evidence type="ECO:0000313" key="10">
    <source>
        <dbReference type="Proteomes" id="UP000198939"/>
    </source>
</evidence>
<dbReference type="InterPro" id="IPR030678">
    <property type="entry name" value="Peptide/Ni-bd"/>
</dbReference>
<reference evidence="7" key="3">
    <citation type="submission" date="2016-10" db="EMBL/GenBank/DDBJ databases">
        <authorList>
            <person name="de Groot N.N."/>
        </authorList>
    </citation>
    <scope>NUCLEOTIDE SEQUENCE [LARGE SCALE GENOMIC DNA]</scope>
    <source>
        <strain evidence="7">CCBAU85039</strain>
    </source>
</reference>
<evidence type="ECO:0000259" key="6">
    <source>
        <dbReference type="Pfam" id="PF00496"/>
    </source>
</evidence>
<dbReference type="PANTHER" id="PTHR30290:SF10">
    <property type="entry name" value="PERIPLASMIC OLIGOPEPTIDE-BINDING PROTEIN-RELATED"/>
    <property type="match status" value="1"/>
</dbReference>
<dbReference type="EMBL" id="FNXB01000017">
    <property type="protein sequence ID" value="SEH98883.1"/>
    <property type="molecule type" value="Genomic_DNA"/>
</dbReference>